<protein>
    <submittedName>
        <fullName evidence="2">Uncharacterized protein</fullName>
    </submittedName>
</protein>
<feature type="region of interest" description="Disordered" evidence="1">
    <location>
        <begin position="86"/>
        <end position="109"/>
    </location>
</feature>
<sequence length="109" mass="12282">MSAAAQITPQQLQQDLQNELTTSNQLLRLISVELQQIKQFTSTGAEFEAQLKQNASLLSTLTTMQQIDTANLPAIQRKNIDMSINHTNQNISYEQHDSFRNASDMDDSQ</sequence>
<dbReference type="EMBL" id="JBEDNZ010000017">
    <property type="protein sequence ID" value="KAL0821736.1"/>
    <property type="molecule type" value="Genomic_DNA"/>
</dbReference>
<dbReference type="AlphaFoldDB" id="A0ABD0SQ35"/>
<organism evidence="2 3">
    <name type="scientific">Loxostege sticticalis</name>
    <name type="common">Beet webworm moth</name>
    <dbReference type="NCBI Taxonomy" id="481309"/>
    <lineage>
        <taxon>Eukaryota</taxon>
        <taxon>Metazoa</taxon>
        <taxon>Ecdysozoa</taxon>
        <taxon>Arthropoda</taxon>
        <taxon>Hexapoda</taxon>
        <taxon>Insecta</taxon>
        <taxon>Pterygota</taxon>
        <taxon>Neoptera</taxon>
        <taxon>Endopterygota</taxon>
        <taxon>Lepidoptera</taxon>
        <taxon>Glossata</taxon>
        <taxon>Ditrysia</taxon>
        <taxon>Pyraloidea</taxon>
        <taxon>Crambidae</taxon>
        <taxon>Pyraustinae</taxon>
        <taxon>Loxostege</taxon>
    </lineage>
</organism>
<proteinExistence type="predicted"/>
<evidence type="ECO:0000313" key="3">
    <source>
        <dbReference type="Proteomes" id="UP001549921"/>
    </source>
</evidence>
<name>A0ABD0SQ35_LOXSC</name>
<evidence type="ECO:0000256" key="1">
    <source>
        <dbReference type="SAM" id="MobiDB-lite"/>
    </source>
</evidence>
<dbReference type="Proteomes" id="UP001549921">
    <property type="component" value="Unassembled WGS sequence"/>
</dbReference>
<reference evidence="2 3" key="1">
    <citation type="submission" date="2024-06" db="EMBL/GenBank/DDBJ databases">
        <title>A chromosome-level genome assembly of beet webworm, Loxostege sticticalis.</title>
        <authorList>
            <person name="Zhang Y."/>
        </authorList>
    </citation>
    <scope>NUCLEOTIDE SEQUENCE [LARGE SCALE GENOMIC DNA]</scope>
    <source>
        <strain evidence="2">AQ028</strain>
        <tissue evidence="2">Male pupae</tissue>
    </source>
</reference>
<evidence type="ECO:0000313" key="2">
    <source>
        <dbReference type="EMBL" id="KAL0821736.1"/>
    </source>
</evidence>
<comment type="caution">
    <text evidence="2">The sequence shown here is derived from an EMBL/GenBank/DDBJ whole genome shotgun (WGS) entry which is preliminary data.</text>
</comment>
<gene>
    <name evidence="2" type="ORF">ABMA28_005161</name>
</gene>
<accession>A0ABD0SQ35</accession>